<dbReference type="PANTHER" id="PTHR30462">
    <property type="entry name" value="INTERMEMBRANE TRANSPORT PROTEIN PQIB-RELATED"/>
    <property type="match status" value="1"/>
</dbReference>
<protein>
    <submittedName>
        <fullName evidence="8">Paraquat-inducible protein A</fullName>
    </submittedName>
</protein>
<evidence type="ECO:0000256" key="7">
    <source>
        <dbReference type="SAM" id="Phobius"/>
    </source>
</evidence>
<evidence type="ECO:0000256" key="2">
    <source>
        <dbReference type="ARBA" id="ARBA00022475"/>
    </source>
</evidence>
<keyword evidence="6 7" id="KW-0472">Membrane</keyword>
<proteinExistence type="predicted"/>
<evidence type="ECO:0000256" key="4">
    <source>
        <dbReference type="ARBA" id="ARBA00022692"/>
    </source>
</evidence>
<accession>A0A4R7B5E8</accession>
<feature type="transmembrane region" description="Helical" evidence="7">
    <location>
        <begin position="181"/>
        <end position="198"/>
    </location>
</feature>
<evidence type="ECO:0000256" key="3">
    <source>
        <dbReference type="ARBA" id="ARBA00022519"/>
    </source>
</evidence>
<reference evidence="8 9" key="1">
    <citation type="submission" date="2019-03" db="EMBL/GenBank/DDBJ databases">
        <title>Genomic Encyclopedia of Type Strains, Phase III (KMG-III): the genomes of soil and plant-associated and newly described type strains.</title>
        <authorList>
            <person name="Whitman W."/>
        </authorList>
    </citation>
    <scope>NUCLEOTIDE SEQUENCE [LARGE SCALE GENOMIC DNA]</scope>
    <source>
        <strain evidence="8 9">CECT 8976</strain>
    </source>
</reference>
<feature type="transmembrane region" description="Helical" evidence="7">
    <location>
        <begin position="155"/>
        <end position="175"/>
    </location>
</feature>
<dbReference type="Pfam" id="PF04403">
    <property type="entry name" value="PqiA"/>
    <property type="match status" value="1"/>
</dbReference>
<keyword evidence="9" id="KW-1185">Reference proteome</keyword>
<dbReference type="EMBL" id="SNZP01000006">
    <property type="protein sequence ID" value="TDR79900.1"/>
    <property type="molecule type" value="Genomic_DNA"/>
</dbReference>
<evidence type="ECO:0000313" key="9">
    <source>
        <dbReference type="Proteomes" id="UP000295611"/>
    </source>
</evidence>
<dbReference type="InterPro" id="IPR007498">
    <property type="entry name" value="PqiA-like"/>
</dbReference>
<feature type="transmembrane region" description="Helical" evidence="7">
    <location>
        <begin position="86"/>
        <end position="109"/>
    </location>
</feature>
<dbReference type="GO" id="GO:0005886">
    <property type="term" value="C:plasma membrane"/>
    <property type="evidence" value="ECO:0007669"/>
    <property type="project" value="UniProtKB-SubCell"/>
</dbReference>
<organism evidence="8 9">
    <name type="scientific">Paludibacterium purpuratum</name>
    <dbReference type="NCBI Taxonomy" id="1144873"/>
    <lineage>
        <taxon>Bacteria</taxon>
        <taxon>Pseudomonadati</taxon>
        <taxon>Pseudomonadota</taxon>
        <taxon>Betaproteobacteria</taxon>
        <taxon>Neisseriales</taxon>
        <taxon>Chromobacteriaceae</taxon>
        <taxon>Paludibacterium</taxon>
    </lineage>
</organism>
<name>A0A4R7B5E8_9NEIS</name>
<dbReference type="PANTHER" id="PTHR30462:SF3">
    <property type="entry name" value="INTERMEMBRANE TRANSPORT PROTEIN PQIA"/>
    <property type="match status" value="1"/>
</dbReference>
<evidence type="ECO:0000256" key="1">
    <source>
        <dbReference type="ARBA" id="ARBA00004533"/>
    </source>
</evidence>
<evidence type="ECO:0000256" key="6">
    <source>
        <dbReference type="ARBA" id="ARBA00023136"/>
    </source>
</evidence>
<keyword evidence="5 7" id="KW-1133">Transmembrane helix</keyword>
<gene>
    <name evidence="8" type="ORF">DFP86_10639</name>
</gene>
<dbReference type="AlphaFoldDB" id="A0A4R7B5E8"/>
<evidence type="ECO:0000256" key="5">
    <source>
        <dbReference type="ARBA" id="ARBA00022989"/>
    </source>
</evidence>
<keyword evidence="4 7" id="KW-0812">Transmembrane</keyword>
<comment type="subcellular location">
    <subcellularLocation>
        <location evidence="1">Cell inner membrane</location>
    </subcellularLocation>
</comment>
<sequence>MLPHTENRLAGATLHLLSCPVCGQTVRYTSAEALACPCCGTHLFARKHASLSRAWAWLIAAVLCYIPANVLPIMETRTLFGRQDDTILSGVVYLWGAGSWPLAVVVFVASILVPLLKILSLSFLLLSVHFHWRWAPLQRTRLYRLLETIGPWSMLDIYVVALLVALVQLRGLATIQAGPGALAFAAVVVLTMLAAHAFDPRLIWDSVKETVHD</sequence>
<feature type="transmembrane region" description="Helical" evidence="7">
    <location>
        <begin position="54"/>
        <end position="74"/>
    </location>
</feature>
<evidence type="ECO:0000313" key="8">
    <source>
        <dbReference type="EMBL" id="TDR79900.1"/>
    </source>
</evidence>
<comment type="caution">
    <text evidence="8">The sequence shown here is derived from an EMBL/GenBank/DDBJ whole genome shotgun (WGS) entry which is preliminary data.</text>
</comment>
<dbReference type="RefSeq" id="WP_243729342.1">
    <property type="nucleotide sequence ID" value="NZ_SNZP01000006.1"/>
</dbReference>
<keyword evidence="3" id="KW-0997">Cell inner membrane</keyword>
<dbReference type="InterPro" id="IPR051800">
    <property type="entry name" value="PqiA-PqiB_transport"/>
</dbReference>
<keyword evidence="2" id="KW-1003">Cell membrane</keyword>
<feature type="transmembrane region" description="Helical" evidence="7">
    <location>
        <begin position="115"/>
        <end position="134"/>
    </location>
</feature>
<dbReference type="Proteomes" id="UP000295611">
    <property type="component" value="Unassembled WGS sequence"/>
</dbReference>